<feature type="active site" description="Proton acceptor" evidence="4">
    <location>
        <position position="175"/>
    </location>
</feature>
<dbReference type="PANTHER" id="PTHR14226:SF29">
    <property type="entry name" value="NEUROPATHY TARGET ESTERASE SWS"/>
    <property type="match status" value="1"/>
</dbReference>
<dbReference type="Pfam" id="PF01734">
    <property type="entry name" value="Patatin"/>
    <property type="match status" value="1"/>
</dbReference>
<dbReference type="AlphaFoldDB" id="A0A0M7AEK0"/>
<dbReference type="CDD" id="cd07205">
    <property type="entry name" value="Pat_PNPLA6_PNPLA7_NTE1_like"/>
    <property type="match status" value="1"/>
</dbReference>
<dbReference type="OrthoDB" id="5290098at2"/>
<proteinExistence type="predicted"/>
<dbReference type="InterPro" id="IPR050301">
    <property type="entry name" value="NTE"/>
</dbReference>
<feature type="active site" description="Nucleophile" evidence="4">
    <location>
        <position position="49"/>
    </location>
</feature>
<comment type="caution">
    <text evidence="4">Lacks conserved residue(s) required for the propagation of feature annotation.</text>
</comment>
<organism evidence="6 7">
    <name type="scientific">Roseibium album</name>
    <dbReference type="NCBI Taxonomy" id="311410"/>
    <lineage>
        <taxon>Bacteria</taxon>
        <taxon>Pseudomonadati</taxon>
        <taxon>Pseudomonadota</taxon>
        <taxon>Alphaproteobacteria</taxon>
        <taxon>Hyphomicrobiales</taxon>
        <taxon>Stappiaceae</taxon>
        <taxon>Roseibium</taxon>
    </lineage>
</organism>
<evidence type="ECO:0000256" key="2">
    <source>
        <dbReference type="ARBA" id="ARBA00022963"/>
    </source>
</evidence>
<sequence>MASTPLPAGTQPRIGLTLGSGGARGLAHIPVLEALDDLGLRPVQIAGTSIGAILGAAYASGHSGQDIRQIVLDIFADRNTVLSKVWQLRPRRFGDMFRPGPVQFDPERVLEVFVSEYLPENFEDLQIPLRLLATDFFGVEEIDFEKGPLLPAVAASIAIPALFRPVKHGDRFLIDGGVVNPLPFEGMRSNCDIVIAVDVVGAPVPRPEKSDINMLDSLFGSAQILMQTITNQKLKMEQPDILVRPPHDTTRVLDFMKADRILDRAEHLRATTREQLAKLIKETMKVT</sequence>
<keyword evidence="2 4" id="KW-0442">Lipid degradation</keyword>
<feature type="short sequence motif" description="GXSXG" evidence="4">
    <location>
        <begin position="47"/>
        <end position="51"/>
    </location>
</feature>
<dbReference type="Proteomes" id="UP000049983">
    <property type="component" value="Unassembled WGS sequence"/>
</dbReference>
<evidence type="ECO:0000259" key="5">
    <source>
        <dbReference type="PROSITE" id="PS51635"/>
    </source>
</evidence>
<keyword evidence="1 4" id="KW-0378">Hydrolase</keyword>
<dbReference type="PANTHER" id="PTHR14226">
    <property type="entry name" value="NEUROPATHY TARGET ESTERASE/SWISS CHEESE D.MELANOGASTER"/>
    <property type="match status" value="1"/>
</dbReference>
<evidence type="ECO:0000256" key="1">
    <source>
        <dbReference type="ARBA" id="ARBA00022801"/>
    </source>
</evidence>
<keyword evidence="3 4" id="KW-0443">Lipid metabolism</keyword>
<dbReference type="SUPFAM" id="SSF52151">
    <property type="entry name" value="FabD/lysophospholipase-like"/>
    <property type="match status" value="1"/>
</dbReference>
<dbReference type="GeneID" id="97670660"/>
<dbReference type="PROSITE" id="PS51635">
    <property type="entry name" value="PNPLA"/>
    <property type="match status" value="1"/>
</dbReference>
<feature type="domain" description="PNPLA" evidence="5">
    <location>
        <begin position="16"/>
        <end position="188"/>
    </location>
</feature>
<dbReference type="InterPro" id="IPR016035">
    <property type="entry name" value="Acyl_Trfase/lysoPLipase"/>
</dbReference>
<evidence type="ECO:0000313" key="7">
    <source>
        <dbReference type="Proteomes" id="UP000049983"/>
    </source>
</evidence>
<accession>A0A0M7AEK0</accession>
<dbReference type="GO" id="GO:0016787">
    <property type="term" value="F:hydrolase activity"/>
    <property type="evidence" value="ECO:0007669"/>
    <property type="project" value="UniProtKB-UniRule"/>
</dbReference>
<reference evidence="7" key="1">
    <citation type="submission" date="2015-07" db="EMBL/GenBank/DDBJ databases">
        <authorList>
            <person name="Rodrigo-Torres Lidia"/>
            <person name="Arahal R.David."/>
        </authorList>
    </citation>
    <scope>NUCLEOTIDE SEQUENCE [LARGE SCALE GENOMIC DNA]</scope>
    <source>
        <strain evidence="7">CECT 5096</strain>
    </source>
</reference>
<evidence type="ECO:0000256" key="4">
    <source>
        <dbReference type="PROSITE-ProRule" id="PRU01161"/>
    </source>
</evidence>
<dbReference type="Gene3D" id="3.40.1090.10">
    <property type="entry name" value="Cytosolic phospholipase A2 catalytic domain"/>
    <property type="match status" value="2"/>
</dbReference>
<gene>
    <name evidence="6" type="primary">rssA</name>
    <name evidence="6" type="ORF">LA5096_03312</name>
</gene>
<dbReference type="GO" id="GO:0016042">
    <property type="term" value="P:lipid catabolic process"/>
    <property type="evidence" value="ECO:0007669"/>
    <property type="project" value="UniProtKB-UniRule"/>
</dbReference>
<dbReference type="InterPro" id="IPR002641">
    <property type="entry name" value="PNPLA_dom"/>
</dbReference>
<dbReference type="STRING" id="311410.LA5095_00171"/>
<protein>
    <submittedName>
        <fullName evidence="6">NTE family protein RssA</fullName>
    </submittedName>
</protein>
<dbReference type="EMBL" id="CXWC01000011">
    <property type="protein sequence ID" value="CTQ72640.1"/>
    <property type="molecule type" value="Genomic_DNA"/>
</dbReference>
<feature type="short sequence motif" description="DGA/G" evidence="4">
    <location>
        <begin position="175"/>
        <end position="177"/>
    </location>
</feature>
<keyword evidence="7" id="KW-1185">Reference proteome</keyword>
<evidence type="ECO:0000313" key="6">
    <source>
        <dbReference type="EMBL" id="CTQ72640.1"/>
    </source>
</evidence>
<name>A0A0M7AEK0_9HYPH</name>
<dbReference type="RefSeq" id="WP_055111131.1">
    <property type="nucleotide sequence ID" value="NZ_CXWA01000006.1"/>
</dbReference>
<evidence type="ECO:0000256" key="3">
    <source>
        <dbReference type="ARBA" id="ARBA00023098"/>
    </source>
</evidence>